<dbReference type="InterPro" id="IPR015855">
    <property type="entry name" value="ABC_transpr_MalK-like"/>
</dbReference>
<reference evidence="11" key="1">
    <citation type="journal article" date="2019" name="Int. J. Syst. Evol. Microbiol.">
        <title>The Global Catalogue of Microorganisms (GCM) 10K type strain sequencing project: providing services to taxonomists for standard genome sequencing and annotation.</title>
        <authorList>
            <consortium name="The Broad Institute Genomics Platform"/>
            <consortium name="The Broad Institute Genome Sequencing Center for Infectious Disease"/>
            <person name="Wu L."/>
            <person name="Ma J."/>
        </authorList>
    </citation>
    <scope>NUCLEOTIDE SEQUENCE [LARGE SCALE GENOMIC DNA]</scope>
    <source>
        <strain evidence="11">NBRC 102520</strain>
    </source>
</reference>
<dbReference type="PROSITE" id="PS50893">
    <property type="entry name" value="ABC_TRANSPORTER_2"/>
    <property type="match status" value="1"/>
</dbReference>
<evidence type="ECO:0000313" key="10">
    <source>
        <dbReference type="EMBL" id="GLR87597.1"/>
    </source>
</evidence>
<dbReference type="InterPro" id="IPR013611">
    <property type="entry name" value="Transp-assoc_OB_typ2"/>
</dbReference>
<comment type="caution">
    <text evidence="10">The sequence shown here is derived from an EMBL/GenBank/DDBJ whole genome shotgun (WGS) entry which is preliminary data.</text>
</comment>
<keyword evidence="7" id="KW-0472">Membrane</keyword>
<dbReference type="InterPro" id="IPR008995">
    <property type="entry name" value="Mo/tungstate-bd_C_term_dom"/>
</dbReference>
<evidence type="ECO:0000256" key="2">
    <source>
        <dbReference type="ARBA" id="ARBA00022448"/>
    </source>
</evidence>
<gene>
    <name evidence="10" type="ORF">GCM10007857_43080</name>
</gene>
<dbReference type="InterPro" id="IPR012340">
    <property type="entry name" value="NA-bd_OB-fold"/>
</dbReference>
<protein>
    <submittedName>
        <fullName evidence="10">ABC transporter ATP-binding protein</fullName>
    </submittedName>
</protein>
<sequence length="408" mass="44367">MEQWFYNDNLGRGPDNEEILLAGVSIRGVSKSFGSANILNGISLDICDGEFLTLLGPSGCGKSTLLRIIAGLERQDCGTIEVAGNKVDHLRPKRRDVAMVFQSYALYPHLTVSENMALPLRMGRLSAWRRLPVIGALLPGARSVSAEIKTEVARTAKALGIDHLLARKPGQLSGGQRQRVAVGRAMVRHPAVFLMDEPLSNLDAKLRVQMRGEIKELHRRLGVTFIYVTHDQTEAMTMSDRIAVMLDGQLAQAASPQQIYASPADRRVAELIGAPKINLLEAAPRGEGLLAVAGSTLALDSKLDDGNSVTLGIRPESLQFAERAGLNTLTGRLRYVEHLGTDLFAHVDVPGSSEPLVARLPVEFASNLQSDQTVHLRVRREQALLFSADGRRLSESDGQFTQLRSCAG</sequence>
<dbReference type="Gene3D" id="2.40.50.100">
    <property type="match status" value="1"/>
</dbReference>
<dbReference type="InterPro" id="IPR003593">
    <property type="entry name" value="AAA+_ATPase"/>
</dbReference>
<dbReference type="PANTHER" id="PTHR43875:SF15">
    <property type="entry name" value="TREHALOSE IMPORT ATP-BINDING PROTEIN SUGC"/>
    <property type="match status" value="1"/>
</dbReference>
<dbReference type="Gene3D" id="3.40.50.300">
    <property type="entry name" value="P-loop containing nucleotide triphosphate hydrolases"/>
    <property type="match status" value="1"/>
</dbReference>
<dbReference type="InterPro" id="IPR017871">
    <property type="entry name" value="ABC_transporter-like_CS"/>
</dbReference>
<comment type="similarity">
    <text evidence="1">Belongs to the ABC transporter superfamily.</text>
</comment>
<dbReference type="SUPFAM" id="SSF50331">
    <property type="entry name" value="MOP-like"/>
    <property type="match status" value="1"/>
</dbReference>
<evidence type="ECO:0000256" key="4">
    <source>
        <dbReference type="ARBA" id="ARBA00022741"/>
    </source>
</evidence>
<keyword evidence="6" id="KW-1278">Translocase</keyword>
<comment type="function">
    <text evidence="8">Involved in beta-(1--&gt;2)glucan export. Transmembrane domains (TMD) form a pore in the inner membrane and the ATP-binding domain (NBD) is responsible for energy generation.</text>
</comment>
<dbReference type="PROSITE" id="PS00211">
    <property type="entry name" value="ABC_TRANSPORTER_1"/>
    <property type="match status" value="1"/>
</dbReference>
<keyword evidence="5 10" id="KW-0067">ATP-binding</keyword>
<dbReference type="Pfam" id="PF00005">
    <property type="entry name" value="ABC_tran"/>
    <property type="match status" value="1"/>
</dbReference>
<keyword evidence="2" id="KW-0813">Transport</keyword>
<name>A0ABQ6AZL5_9BRAD</name>
<evidence type="ECO:0000256" key="3">
    <source>
        <dbReference type="ARBA" id="ARBA00022475"/>
    </source>
</evidence>
<evidence type="ECO:0000259" key="9">
    <source>
        <dbReference type="PROSITE" id="PS50893"/>
    </source>
</evidence>
<evidence type="ECO:0000313" key="11">
    <source>
        <dbReference type="Proteomes" id="UP001156905"/>
    </source>
</evidence>
<dbReference type="Gene3D" id="2.40.50.140">
    <property type="entry name" value="Nucleic acid-binding proteins"/>
    <property type="match status" value="1"/>
</dbReference>
<keyword evidence="11" id="KW-1185">Reference proteome</keyword>
<proteinExistence type="inferred from homology"/>
<dbReference type="InterPro" id="IPR003439">
    <property type="entry name" value="ABC_transporter-like_ATP-bd"/>
</dbReference>
<evidence type="ECO:0000256" key="6">
    <source>
        <dbReference type="ARBA" id="ARBA00022967"/>
    </source>
</evidence>
<dbReference type="EMBL" id="BSOW01000015">
    <property type="protein sequence ID" value="GLR87597.1"/>
    <property type="molecule type" value="Genomic_DNA"/>
</dbReference>
<evidence type="ECO:0000256" key="1">
    <source>
        <dbReference type="ARBA" id="ARBA00005417"/>
    </source>
</evidence>
<dbReference type="InterPro" id="IPR027417">
    <property type="entry name" value="P-loop_NTPase"/>
</dbReference>
<organism evidence="10 11">
    <name type="scientific">Bradyrhizobium iriomotense</name>
    <dbReference type="NCBI Taxonomy" id="441950"/>
    <lineage>
        <taxon>Bacteria</taxon>
        <taxon>Pseudomonadati</taxon>
        <taxon>Pseudomonadota</taxon>
        <taxon>Alphaproteobacteria</taxon>
        <taxon>Hyphomicrobiales</taxon>
        <taxon>Nitrobacteraceae</taxon>
        <taxon>Bradyrhizobium</taxon>
    </lineage>
</organism>
<dbReference type="SUPFAM" id="SSF52540">
    <property type="entry name" value="P-loop containing nucleoside triphosphate hydrolases"/>
    <property type="match status" value="1"/>
</dbReference>
<dbReference type="CDD" id="cd03301">
    <property type="entry name" value="ABC_MalK_N"/>
    <property type="match status" value="1"/>
</dbReference>
<dbReference type="GO" id="GO:0005524">
    <property type="term" value="F:ATP binding"/>
    <property type="evidence" value="ECO:0007669"/>
    <property type="project" value="UniProtKB-KW"/>
</dbReference>
<dbReference type="PANTHER" id="PTHR43875">
    <property type="entry name" value="MALTODEXTRIN IMPORT ATP-BINDING PROTEIN MSMX"/>
    <property type="match status" value="1"/>
</dbReference>
<dbReference type="Proteomes" id="UP001156905">
    <property type="component" value="Unassembled WGS sequence"/>
</dbReference>
<accession>A0ABQ6AZL5</accession>
<keyword evidence="3" id="KW-1003">Cell membrane</keyword>
<dbReference type="Pfam" id="PF08402">
    <property type="entry name" value="TOBE_2"/>
    <property type="match status" value="1"/>
</dbReference>
<dbReference type="InterPro" id="IPR047641">
    <property type="entry name" value="ABC_transpr_MalK/UgpC-like"/>
</dbReference>
<evidence type="ECO:0000256" key="8">
    <source>
        <dbReference type="ARBA" id="ARBA00024722"/>
    </source>
</evidence>
<dbReference type="SMART" id="SM00382">
    <property type="entry name" value="AAA"/>
    <property type="match status" value="1"/>
</dbReference>
<keyword evidence="4" id="KW-0547">Nucleotide-binding</keyword>
<evidence type="ECO:0000256" key="7">
    <source>
        <dbReference type="ARBA" id="ARBA00023136"/>
    </source>
</evidence>
<feature type="domain" description="ABC transporter" evidence="9">
    <location>
        <begin position="24"/>
        <end position="272"/>
    </location>
</feature>
<evidence type="ECO:0000256" key="5">
    <source>
        <dbReference type="ARBA" id="ARBA00022840"/>
    </source>
</evidence>